<dbReference type="Proteomes" id="UP000610966">
    <property type="component" value="Unassembled WGS sequence"/>
</dbReference>
<comment type="caution">
    <text evidence="1">The sequence shown here is derived from an EMBL/GenBank/DDBJ whole genome shotgun (WGS) entry which is preliminary data.</text>
</comment>
<evidence type="ECO:0000313" key="2">
    <source>
        <dbReference type="Proteomes" id="UP000610966"/>
    </source>
</evidence>
<name>A0A8J3R712_9ACTN</name>
<gene>
    <name evidence="1" type="ORF">Mth01_25350</name>
</gene>
<organism evidence="1 2">
    <name type="scientific">Sphaerimonospora thailandensis</name>
    <dbReference type="NCBI Taxonomy" id="795644"/>
    <lineage>
        <taxon>Bacteria</taxon>
        <taxon>Bacillati</taxon>
        <taxon>Actinomycetota</taxon>
        <taxon>Actinomycetes</taxon>
        <taxon>Streptosporangiales</taxon>
        <taxon>Streptosporangiaceae</taxon>
        <taxon>Sphaerimonospora</taxon>
    </lineage>
</organism>
<reference evidence="1" key="1">
    <citation type="submission" date="2021-01" db="EMBL/GenBank/DDBJ databases">
        <title>Whole genome shotgun sequence of Sphaerimonospora thailandensis NBRC 107569.</title>
        <authorList>
            <person name="Komaki H."/>
            <person name="Tamura T."/>
        </authorList>
    </citation>
    <scope>NUCLEOTIDE SEQUENCE</scope>
    <source>
        <strain evidence="1">NBRC 107569</strain>
    </source>
</reference>
<dbReference type="RefSeq" id="WP_204016001.1">
    <property type="nucleotide sequence ID" value="NZ_BOOG01000021.1"/>
</dbReference>
<evidence type="ECO:0000313" key="1">
    <source>
        <dbReference type="EMBL" id="GIH70282.1"/>
    </source>
</evidence>
<keyword evidence="2" id="KW-1185">Reference proteome</keyword>
<protein>
    <submittedName>
        <fullName evidence="1">Uncharacterized protein</fullName>
    </submittedName>
</protein>
<proteinExistence type="predicted"/>
<accession>A0A8J3R712</accession>
<dbReference type="AlphaFoldDB" id="A0A8J3R712"/>
<sequence length="150" mass="16754">MPVTASLAEMTAQIDAAEEDWLRARALLTYGSTRSATLCARVQQLHQVVLDLKDQAGMCREDGCRTIGRCVEHLAFGGLRRADHIQLWDPEGERWLPQLLVLDDPRPCPTCDCLVVMVQPRQGTARRLHRDRHARVRVVARPVPAQAVAG</sequence>
<dbReference type="EMBL" id="BOOG01000021">
    <property type="protein sequence ID" value="GIH70282.1"/>
    <property type="molecule type" value="Genomic_DNA"/>
</dbReference>